<gene>
    <name evidence="1" type="ORF">E6K77_10765</name>
</gene>
<organism evidence="1 2">
    <name type="scientific">Eiseniibacteriota bacterium</name>
    <dbReference type="NCBI Taxonomy" id="2212470"/>
    <lineage>
        <taxon>Bacteria</taxon>
        <taxon>Candidatus Eiseniibacteriota</taxon>
    </lineage>
</organism>
<sequence length="116" mass="12465">MADAHLDHHFFQITTPRLGARPSLGSLAHLEGDRLTEASLKLLFTSMLTADGKETDYGGWYVGRDSLGHEVVVLAMCVNLGGTREVGVTLGPVWQAIPEIFDSATARSAIDAKTGR</sequence>
<dbReference type="AlphaFoldDB" id="A0A538TC99"/>
<evidence type="ECO:0000313" key="1">
    <source>
        <dbReference type="EMBL" id="TMQ61259.1"/>
    </source>
</evidence>
<accession>A0A538TC99</accession>
<dbReference type="Proteomes" id="UP000317366">
    <property type="component" value="Unassembled WGS sequence"/>
</dbReference>
<proteinExistence type="predicted"/>
<dbReference type="EMBL" id="VBOX01000106">
    <property type="protein sequence ID" value="TMQ61259.1"/>
    <property type="molecule type" value="Genomic_DNA"/>
</dbReference>
<comment type="caution">
    <text evidence="1">The sequence shown here is derived from an EMBL/GenBank/DDBJ whole genome shotgun (WGS) entry which is preliminary data.</text>
</comment>
<evidence type="ECO:0000313" key="2">
    <source>
        <dbReference type="Proteomes" id="UP000317366"/>
    </source>
</evidence>
<reference evidence="1 2" key="1">
    <citation type="journal article" date="2019" name="Nat. Microbiol.">
        <title>Mediterranean grassland soil C-N compound turnover is dependent on rainfall and depth, and is mediated by genomically divergent microorganisms.</title>
        <authorList>
            <person name="Diamond S."/>
            <person name="Andeer P.F."/>
            <person name="Li Z."/>
            <person name="Crits-Christoph A."/>
            <person name="Burstein D."/>
            <person name="Anantharaman K."/>
            <person name="Lane K.R."/>
            <person name="Thomas B.C."/>
            <person name="Pan C."/>
            <person name="Northen T.R."/>
            <person name="Banfield J.F."/>
        </authorList>
    </citation>
    <scope>NUCLEOTIDE SEQUENCE [LARGE SCALE GENOMIC DNA]</scope>
    <source>
        <strain evidence="1">WS_7</strain>
    </source>
</reference>
<protein>
    <submittedName>
        <fullName evidence="1">Uncharacterized protein</fullName>
    </submittedName>
</protein>
<name>A0A538TC99_UNCEI</name>